<comment type="caution">
    <text evidence="1">The sequence shown here is derived from an EMBL/GenBank/DDBJ whole genome shotgun (WGS) entry which is preliminary data.</text>
</comment>
<proteinExistence type="predicted"/>
<protein>
    <submittedName>
        <fullName evidence="1">Uncharacterized protein</fullName>
    </submittedName>
</protein>
<evidence type="ECO:0000313" key="2">
    <source>
        <dbReference type="Proteomes" id="UP001341840"/>
    </source>
</evidence>
<dbReference type="EMBL" id="JASCZI010182849">
    <property type="protein sequence ID" value="MED6188704.1"/>
    <property type="molecule type" value="Genomic_DNA"/>
</dbReference>
<gene>
    <name evidence="1" type="ORF">PIB30_088472</name>
</gene>
<reference evidence="1 2" key="1">
    <citation type="journal article" date="2023" name="Plants (Basel)">
        <title>Bridging the Gap: Combining Genomics and Transcriptomics Approaches to Understand Stylosanthes scabra, an Orphan Legume from the Brazilian Caatinga.</title>
        <authorList>
            <person name="Ferreira-Neto J.R.C."/>
            <person name="da Silva M.D."/>
            <person name="Binneck E."/>
            <person name="de Melo N.F."/>
            <person name="da Silva R.H."/>
            <person name="de Melo A.L.T.M."/>
            <person name="Pandolfi V."/>
            <person name="Bustamante F.O."/>
            <person name="Brasileiro-Vidal A.C."/>
            <person name="Benko-Iseppon A.M."/>
        </authorList>
    </citation>
    <scope>NUCLEOTIDE SEQUENCE [LARGE SCALE GENOMIC DNA]</scope>
    <source>
        <tissue evidence="1">Leaves</tissue>
    </source>
</reference>
<sequence length="185" mass="21076">MNKANVYKGPEVFMGRFFLGLNQDIADEVEVYDYATLEYLLSLAIEAEMQQQRLATRLEDTSYGLASHEQFSNAAFTSSKVDLEELVEDVVSGDVVLEEPKMHTVSQGILGCEESDNQEEQKKQLRKEESETISDCFSECEQKIFEKQNENREEDLKCASMLLFENFTSIMVSVEGPNVDKQDKT</sequence>
<name>A0ABU6WS26_9FABA</name>
<feature type="non-terminal residue" evidence="1">
    <location>
        <position position="185"/>
    </location>
</feature>
<dbReference type="Proteomes" id="UP001341840">
    <property type="component" value="Unassembled WGS sequence"/>
</dbReference>
<keyword evidence="2" id="KW-1185">Reference proteome</keyword>
<accession>A0ABU6WS26</accession>
<organism evidence="1 2">
    <name type="scientific">Stylosanthes scabra</name>
    <dbReference type="NCBI Taxonomy" id="79078"/>
    <lineage>
        <taxon>Eukaryota</taxon>
        <taxon>Viridiplantae</taxon>
        <taxon>Streptophyta</taxon>
        <taxon>Embryophyta</taxon>
        <taxon>Tracheophyta</taxon>
        <taxon>Spermatophyta</taxon>
        <taxon>Magnoliopsida</taxon>
        <taxon>eudicotyledons</taxon>
        <taxon>Gunneridae</taxon>
        <taxon>Pentapetalae</taxon>
        <taxon>rosids</taxon>
        <taxon>fabids</taxon>
        <taxon>Fabales</taxon>
        <taxon>Fabaceae</taxon>
        <taxon>Papilionoideae</taxon>
        <taxon>50 kb inversion clade</taxon>
        <taxon>dalbergioids sensu lato</taxon>
        <taxon>Dalbergieae</taxon>
        <taxon>Pterocarpus clade</taxon>
        <taxon>Stylosanthes</taxon>
    </lineage>
</organism>
<evidence type="ECO:0000313" key="1">
    <source>
        <dbReference type="EMBL" id="MED6188704.1"/>
    </source>
</evidence>